<accession>A0A0M9W9L7</accession>
<dbReference type="AlphaFoldDB" id="A0A0M9W9L7"/>
<sequence>MVSKKRRVGEPEDTMDEQPDDSNWFDIQLTQSALPHDVLQQDNFEDELTQFTNDVTTINDIDTTPEPNPEELDPESPEYRKLITLKYNQQRAMLVRSSPPAIMTDAPTIEDPNDEVWHETSERSDDEQLHQ</sequence>
<dbReference type="OrthoDB" id="4525389at2759"/>
<evidence type="ECO:0000256" key="1">
    <source>
        <dbReference type="SAM" id="MobiDB-lite"/>
    </source>
</evidence>
<comment type="caution">
    <text evidence="2">The sequence shown here is derived from an EMBL/GenBank/DDBJ whole genome shotgun (WGS) entry which is preliminary data.</text>
</comment>
<proteinExistence type="predicted"/>
<name>A0A0M9W9L7_9EURO</name>
<feature type="region of interest" description="Disordered" evidence="1">
    <location>
        <begin position="1"/>
        <end position="22"/>
    </location>
</feature>
<feature type="compositionally biased region" description="Acidic residues" evidence="1">
    <location>
        <begin position="11"/>
        <end position="20"/>
    </location>
</feature>
<gene>
    <name evidence="2" type="ORF">ACN38_g12712</name>
</gene>
<evidence type="ECO:0000313" key="2">
    <source>
        <dbReference type="EMBL" id="KOS36539.1"/>
    </source>
</evidence>
<evidence type="ECO:0000313" key="3">
    <source>
        <dbReference type="Proteomes" id="UP000037696"/>
    </source>
</evidence>
<dbReference type="EMBL" id="LHQQ01000436">
    <property type="protein sequence ID" value="KOS36539.1"/>
    <property type="molecule type" value="Genomic_DNA"/>
</dbReference>
<dbReference type="STRING" id="229535.A0A0M9W9L7"/>
<feature type="compositionally biased region" description="Basic and acidic residues" evidence="1">
    <location>
        <begin position="115"/>
        <end position="131"/>
    </location>
</feature>
<feature type="region of interest" description="Disordered" evidence="1">
    <location>
        <begin position="56"/>
        <end position="76"/>
    </location>
</feature>
<protein>
    <submittedName>
        <fullName evidence="2">Uncharacterized protein</fullName>
    </submittedName>
</protein>
<reference evidence="2 3" key="1">
    <citation type="submission" date="2015-08" db="EMBL/GenBank/DDBJ databases">
        <title>Genome sequencing of Penicillium nordicum.</title>
        <authorList>
            <person name="Nguyen H.D."/>
            <person name="Seifert K.A."/>
        </authorList>
    </citation>
    <scope>NUCLEOTIDE SEQUENCE [LARGE SCALE GENOMIC DNA]</scope>
    <source>
        <strain evidence="2 3">DAOMC 185683</strain>
    </source>
</reference>
<feature type="region of interest" description="Disordered" evidence="1">
    <location>
        <begin position="96"/>
        <end position="131"/>
    </location>
</feature>
<dbReference type="Proteomes" id="UP000037696">
    <property type="component" value="Unassembled WGS sequence"/>
</dbReference>
<keyword evidence="3" id="KW-1185">Reference proteome</keyword>
<organism evidence="2 3">
    <name type="scientific">Penicillium nordicum</name>
    <dbReference type="NCBI Taxonomy" id="229535"/>
    <lineage>
        <taxon>Eukaryota</taxon>
        <taxon>Fungi</taxon>
        <taxon>Dikarya</taxon>
        <taxon>Ascomycota</taxon>
        <taxon>Pezizomycotina</taxon>
        <taxon>Eurotiomycetes</taxon>
        <taxon>Eurotiomycetidae</taxon>
        <taxon>Eurotiales</taxon>
        <taxon>Aspergillaceae</taxon>
        <taxon>Penicillium</taxon>
    </lineage>
</organism>